<feature type="compositionally biased region" description="Low complexity" evidence="1">
    <location>
        <begin position="6"/>
        <end position="30"/>
    </location>
</feature>
<dbReference type="EMBL" id="JAGTJQ010000009">
    <property type="protein sequence ID" value="KAH7025163.1"/>
    <property type="molecule type" value="Genomic_DNA"/>
</dbReference>
<dbReference type="Proteomes" id="UP000756346">
    <property type="component" value="Unassembled WGS sequence"/>
</dbReference>
<gene>
    <name evidence="2" type="ORF">B0I36DRAFT_367048</name>
</gene>
<feature type="compositionally biased region" description="Polar residues" evidence="1">
    <location>
        <begin position="31"/>
        <end position="50"/>
    </location>
</feature>
<keyword evidence="3" id="KW-1185">Reference proteome</keyword>
<dbReference type="AlphaFoldDB" id="A0A9P9BJF0"/>
<proteinExistence type="predicted"/>
<comment type="caution">
    <text evidence="2">The sequence shown here is derived from an EMBL/GenBank/DDBJ whole genome shotgun (WGS) entry which is preliminary data.</text>
</comment>
<evidence type="ECO:0008006" key="4">
    <source>
        <dbReference type="Google" id="ProtNLM"/>
    </source>
</evidence>
<dbReference type="OrthoDB" id="439917at2759"/>
<evidence type="ECO:0000313" key="3">
    <source>
        <dbReference type="Proteomes" id="UP000756346"/>
    </source>
</evidence>
<dbReference type="RefSeq" id="XP_046008711.1">
    <property type="nucleotide sequence ID" value="XM_046159399.1"/>
</dbReference>
<protein>
    <recommendedName>
        <fullName evidence="4">PA14 domain-containing protein</fullName>
    </recommendedName>
</protein>
<feature type="region of interest" description="Disordered" evidence="1">
    <location>
        <begin position="1"/>
        <end position="138"/>
    </location>
</feature>
<name>A0A9P9BJF0_9PEZI</name>
<evidence type="ECO:0000313" key="2">
    <source>
        <dbReference type="EMBL" id="KAH7025163.1"/>
    </source>
</evidence>
<feature type="region of interest" description="Disordered" evidence="1">
    <location>
        <begin position="331"/>
        <end position="371"/>
    </location>
</feature>
<sequence>MHTSEDPSSTTASSPTSGSDSSVTSSDPETQSSTSWASEVETSFSRTSPGHVSDTQTSTQTSASVTTVPPTVTSSTATDNVSFTTSTISSVDSNSVSSSSASASTESATTSEPLSTDSAASMSSSTAESTPSQTFDPSNYSYYEVTLPVTFDPADPTLPPTTTETLSITPTAEPLCALPNPEGQDLRLGDSSSHRFVAKDGRIGVLRDSDFPSFRAGAVDDDAQGTMAAANQAYYAGIVFRLTAAPNGFYDLSTTIDGKVRYVGYQVADGRVVLTNTKAGALDAATPLTSIFKVSCAGELEAWAFSGLFELTWRVDSSGDYTEMVAQSPGNGQAIQITTTTSPGPISDGTPGTHGRRSSSRPRYGAMPELTGRDVNKYSEGQYPRVPSTPAGLISRARAGARGMTSNGCGSGALGKYVPQLGFGHCCDLHDFCFDNCATGQVERCSDNHCAPGQFERCNSAFYDCMSNSVCSQISWFWHPVDRAVCEAEAVFYTGVVSTGLGGDAFKEATAERCGAYCSRGEPWCYLDGPSSPRRCAAATDNTNCAECGQRCDTSKGYQCVGSQCKCTADVVNDSNNCGGCGNKCPPHTKCSGGACVCADNKCGNLCVSVLTHPRNCGACGSVCASGYCWDGACMDVPPPDPTGPAQCLPTDAVKNGGFDSLANPSPWVGSAFKGRAEFVKDNGKNAARLTTDYAENAFFEPAPSATLYQDLTLCPGLYYELTFQLRVITSGALGVSLSHDTSFTPLYGDIFGLAPPTNGGNWQGMGPFGFTAPEAAGDGDKTVQQRLYFSVGSTSFLGPYNPASMAFAEISFYPA</sequence>
<organism evidence="2 3">
    <name type="scientific">Microdochium trichocladiopsis</name>
    <dbReference type="NCBI Taxonomy" id="1682393"/>
    <lineage>
        <taxon>Eukaryota</taxon>
        <taxon>Fungi</taxon>
        <taxon>Dikarya</taxon>
        <taxon>Ascomycota</taxon>
        <taxon>Pezizomycotina</taxon>
        <taxon>Sordariomycetes</taxon>
        <taxon>Xylariomycetidae</taxon>
        <taxon>Xylariales</taxon>
        <taxon>Microdochiaceae</taxon>
        <taxon>Microdochium</taxon>
    </lineage>
</organism>
<evidence type="ECO:0000256" key="1">
    <source>
        <dbReference type="SAM" id="MobiDB-lite"/>
    </source>
</evidence>
<feature type="compositionally biased region" description="Low complexity" evidence="1">
    <location>
        <begin position="52"/>
        <end position="132"/>
    </location>
</feature>
<feature type="compositionally biased region" description="Polar residues" evidence="1">
    <location>
        <begin position="331"/>
        <end position="344"/>
    </location>
</feature>
<dbReference type="GeneID" id="70188945"/>
<reference evidence="2" key="1">
    <citation type="journal article" date="2021" name="Nat. Commun.">
        <title>Genetic determinants of endophytism in the Arabidopsis root mycobiome.</title>
        <authorList>
            <person name="Mesny F."/>
            <person name="Miyauchi S."/>
            <person name="Thiergart T."/>
            <person name="Pickel B."/>
            <person name="Atanasova L."/>
            <person name="Karlsson M."/>
            <person name="Huettel B."/>
            <person name="Barry K.W."/>
            <person name="Haridas S."/>
            <person name="Chen C."/>
            <person name="Bauer D."/>
            <person name="Andreopoulos W."/>
            <person name="Pangilinan J."/>
            <person name="LaButti K."/>
            <person name="Riley R."/>
            <person name="Lipzen A."/>
            <person name="Clum A."/>
            <person name="Drula E."/>
            <person name="Henrissat B."/>
            <person name="Kohler A."/>
            <person name="Grigoriev I.V."/>
            <person name="Martin F.M."/>
            <person name="Hacquard S."/>
        </authorList>
    </citation>
    <scope>NUCLEOTIDE SEQUENCE</scope>
    <source>
        <strain evidence="2">MPI-CAGE-CH-0230</strain>
    </source>
</reference>
<dbReference type="Gene3D" id="2.60.120.260">
    <property type="entry name" value="Galactose-binding domain-like"/>
    <property type="match status" value="1"/>
</dbReference>
<accession>A0A9P9BJF0</accession>